<dbReference type="Proteomes" id="UP000614047">
    <property type="component" value="Unassembled WGS sequence"/>
</dbReference>
<feature type="domain" description="SWIM-type" evidence="3">
    <location>
        <begin position="54"/>
        <end position="88"/>
    </location>
</feature>
<sequence>MTRTDLLALTPDSLAALANRGLVKRATKDLDAGNLPEVEVDGDGTVRGAFADGVSTTLPGGGGLEGATCTCAATGVCRHQVGLVLAYQRQAPAEAPPAPAGDGPAGEPAVEAAGEAAGTGTPASGAGSAPAEVTSWSPGSYDDEALVRVLGERVVTAARRTLKAGYAARVHRPTPADPVASVELPTCTVRFLVPEEFGYVHTDAVATMRGEVIALAVWAFRAADEGGLLAADVRVDVGGPARGGGGRAAGAPGSGLEPVLDLAGQILLDGAMHAGPVLDTALHRAARELTGANLHWPAAALGDIAGQLAAYRDRGAGHEPERLAALITELHARHRAALHEGGSPRSQVLGTNETAETPLRRVRLTALGCRVGGTDGERTAEVFLAHAGTGIVLVLKRRWEVAGDQALTGHDVAGRRIAGAALRSLATANVVSENATRSPSRVVRLGTGRVSKTTVTPVGLAWGDLPATVLARDLRALEGELDALPPRLVRPRVEAETVRVVEIAEVHAIGYHPGAQRLEATFADREGTTATLSATYAPSRPGALDELAAALGGERGEPLYVSGPVRRSRGTLVVEPVAVMTTGGVVVPDLAPGDGGAALDAYTEPAKDPLSEALSDALAVCADAAHRGLRHLQHGTRTRVARAAGDLRRIGLTVTADVLRALDTALDGDDPQRMVEAWVDAQIRLITAIDLR</sequence>
<keyword evidence="1" id="KW-0863">Zinc-finger</keyword>
<evidence type="ECO:0000256" key="1">
    <source>
        <dbReference type="PROSITE-ProRule" id="PRU00325"/>
    </source>
</evidence>
<name>A0A931DGB3_9ACTN</name>
<protein>
    <recommendedName>
        <fullName evidence="3">SWIM-type domain-containing protein</fullName>
    </recommendedName>
</protein>
<dbReference type="EMBL" id="JADOUA010000001">
    <property type="protein sequence ID" value="MBG6090614.1"/>
    <property type="molecule type" value="Genomic_DNA"/>
</dbReference>
<dbReference type="GO" id="GO:0008270">
    <property type="term" value="F:zinc ion binding"/>
    <property type="evidence" value="ECO:0007669"/>
    <property type="project" value="UniProtKB-KW"/>
</dbReference>
<feature type="compositionally biased region" description="Low complexity" evidence="2">
    <location>
        <begin position="100"/>
        <end position="133"/>
    </location>
</feature>
<evidence type="ECO:0000256" key="2">
    <source>
        <dbReference type="SAM" id="MobiDB-lite"/>
    </source>
</evidence>
<comment type="caution">
    <text evidence="4">The sequence shown here is derived from an EMBL/GenBank/DDBJ whole genome shotgun (WGS) entry which is preliminary data.</text>
</comment>
<reference evidence="4" key="1">
    <citation type="submission" date="2020-11" db="EMBL/GenBank/DDBJ databases">
        <title>Sequencing the genomes of 1000 actinobacteria strains.</title>
        <authorList>
            <person name="Klenk H.-P."/>
        </authorList>
    </citation>
    <scope>NUCLEOTIDE SEQUENCE</scope>
    <source>
        <strain evidence="4">DSM 43175</strain>
    </source>
</reference>
<organism evidence="4 5">
    <name type="scientific">Actinomadura viridis</name>
    <dbReference type="NCBI Taxonomy" id="58110"/>
    <lineage>
        <taxon>Bacteria</taxon>
        <taxon>Bacillati</taxon>
        <taxon>Actinomycetota</taxon>
        <taxon>Actinomycetes</taxon>
        <taxon>Streptosporangiales</taxon>
        <taxon>Thermomonosporaceae</taxon>
        <taxon>Actinomadura</taxon>
    </lineage>
</organism>
<feature type="region of interest" description="Disordered" evidence="2">
    <location>
        <begin position="93"/>
        <end position="136"/>
    </location>
</feature>
<dbReference type="AlphaFoldDB" id="A0A931DGB3"/>
<proteinExistence type="predicted"/>
<evidence type="ECO:0000313" key="5">
    <source>
        <dbReference type="Proteomes" id="UP000614047"/>
    </source>
</evidence>
<evidence type="ECO:0000259" key="3">
    <source>
        <dbReference type="PROSITE" id="PS50966"/>
    </source>
</evidence>
<keyword evidence="1" id="KW-0479">Metal-binding</keyword>
<evidence type="ECO:0000313" key="4">
    <source>
        <dbReference type="EMBL" id="MBG6090614.1"/>
    </source>
</evidence>
<keyword evidence="1" id="KW-0862">Zinc</keyword>
<accession>A0A931DGB3</accession>
<keyword evidence="5" id="KW-1185">Reference proteome</keyword>
<dbReference type="RefSeq" id="WP_197013056.1">
    <property type="nucleotide sequence ID" value="NZ_BAABES010000011.1"/>
</dbReference>
<dbReference type="PROSITE" id="PS50966">
    <property type="entry name" value="ZF_SWIM"/>
    <property type="match status" value="1"/>
</dbReference>
<dbReference type="InterPro" id="IPR007527">
    <property type="entry name" value="Znf_SWIM"/>
</dbReference>
<gene>
    <name evidence="4" type="ORF">IW256_004727</name>
</gene>